<evidence type="ECO:0000256" key="4">
    <source>
        <dbReference type="ARBA" id="ARBA00022692"/>
    </source>
</evidence>
<dbReference type="InterPro" id="IPR036942">
    <property type="entry name" value="Beta-barrel_TonB_sf"/>
</dbReference>
<evidence type="ECO:0000256" key="12">
    <source>
        <dbReference type="SAM" id="SignalP"/>
    </source>
</evidence>
<dbReference type="AlphaFoldDB" id="A0A6I2NS53"/>
<dbReference type="InterPro" id="IPR037066">
    <property type="entry name" value="Plug_dom_sf"/>
</dbReference>
<organism evidence="15 16">
    <name type="scientific">Parabacteroides distasonis</name>
    <dbReference type="NCBI Taxonomy" id="823"/>
    <lineage>
        <taxon>Bacteria</taxon>
        <taxon>Pseudomonadati</taxon>
        <taxon>Bacteroidota</taxon>
        <taxon>Bacteroidia</taxon>
        <taxon>Bacteroidales</taxon>
        <taxon>Tannerellaceae</taxon>
        <taxon>Parabacteroides</taxon>
    </lineage>
</organism>
<evidence type="ECO:0000256" key="5">
    <source>
        <dbReference type="ARBA" id="ARBA00022729"/>
    </source>
</evidence>
<feature type="signal peptide" evidence="12">
    <location>
        <begin position="1"/>
        <end position="21"/>
    </location>
</feature>
<evidence type="ECO:0000313" key="16">
    <source>
        <dbReference type="Proteomes" id="UP000432516"/>
    </source>
</evidence>
<sequence>MKKIVTILVTFLFVVHTHAQRQDTVPDMTRDGATLNEVVIMGNNSRKDMLMKSSQSLVRIDKSEIVSSLSGSLMQSLSSIPGVKAINIGSSQSKPAIRGLGFNRMAVTENGIKHEGQQWGEEHGLEIDQFAVDCVEIIKGPAALLYGSDAIGGVINLYSDIPPAKPFEGKTELFMRSVNESLGLSVRVAGKNNWFYYKANLTLVDYADYKVPTDSIQYYSYYIRLKEQRLRNTAGKERDGSLLCGYAGERFSTSFRISDTYVRSGFFANAHGLEVRLSDIDYDRSRCDIDLPRHDVNHLKVTNHSAWRTGAVRWESNLSYQNNLRREHSEPVSHGYMPMPPGTLERKYIKNTYTASLGMKALIAERHSLNAGLNVEHQHNRRSGWGFIIPDFETTSWGGYTFDRYFLSDDLILNAGIRINRVVTRIHSYHDWYKTPVAGSDSVYRERSARLRRSFNSFTWSLGVNYSAGAWIWKANIGKSFRVPIPKELGADGVNYHIFRYEKGEAGLSPEESYQFDAGIYWHNEALDIRLDSYVNYFPNYIYLNPTSAYTEGLQTYYYTQSRVIRYGVEADIRYRFLRRLEAVVKGEYLYAEQLSGNKKGYTLPFSPPWSADVELKYTFGSGEDGETGFISAAYRTVGNQHEIVPPEKSTAGYSILNLSAGKVFAWKECRLRLNLQALNLLGKKYYDHTSYYRQIDVPEPGRNFSLLIGFDF</sequence>
<feature type="domain" description="TonB-dependent receptor plug" evidence="14">
    <location>
        <begin position="51"/>
        <end position="154"/>
    </location>
</feature>
<keyword evidence="3 10" id="KW-1134">Transmembrane beta strand</keyword>
<dbReference type="InterPro" id="IPR012910">
    <property type="entry name" value="Plug_dom"/>
</dbReference>
<dbReference type="RefSeq" id="WP_154395894.1">
    <property type="nucleotide sequence ID" value="NZ_CP072231.1"/>
</dbReference>
<keyword evidence="4 10" id="KW-0812">Transmembrane</keyword>
<dbReference type="Proteomes" id="UP000432516">
    <property type="component" value="Unassembled WGS sequence"/>
</dbReference>
<evidence type="ECO:0000256" key="6">
    <source>
        <dbReference type="ARBA" id="ARBA00023077"/>
    </source>
</evidence>
<dbReference type="PROSITE" id="PS52016">
    <property type="entry name" value="TONB_DEPENDENT_REC_3"/>
    <property type="match status" value="1"/>
</dbReference>
<evidence type="ECO:0000256" key="10">
    <source>
        <dbReference type="PROSITE-ProRule" id="PRU01360"/>
    </source>
</evidence>
<dbReference type="Gene3D" id="2.170.130.10">
    <property type="entry name" value="TonB-dependent receptor, plug domain"/>
    <property type="match status" value="1"/>
</dbReference>
<dbReference type="Pfam" id="PF07715">
    <property type="entry name" value="Plug"/>
    <property type="match status" value="1"/>
</dbReference>
<keyword evidence="2 10" id="KW-0813">Transport</keyword>
<protein>
    <submittedName>
        <fullName evidence="15">TonB-dependent receptor</fullName>
    </submittedName>
</protein>
<evidence type="ECO:0000256" key="1">
    <source>
        <dbReference type="ARBA" id="ARBA00004571"/>
    </source>
</evidence>
<feature type="domain" description="TonB-dependent receptor-like beta-barrel" evidence="13">
    <location>
        <begin position="286"/>
        <end position="681"/>
    </location>
</feature>
<evidence type="ECO:0000256" key="11">
    <source>
        <dbReference type="RuleBase" id="RU003357"/>
    </source>
</evidence>
<dbReference type="EMBL" id="WKNE01000010">
    <property type="protein sequence ID" value="MRZ55856.1"/>
    <property type="molecule type" value="Genomic_DNA"/>
</dbReference>
<keyword evidence="9 10" id="KW-0998">Cell outer membrane</keyword>
<comment type="subcellular location">
    <subcellularLocation>
        <location evidence="1 10">Cell outer membrane</location>
        <topology evidence="1 10">Multi-pass membrane protein</topology>
    </subcellularLocation>
</comment>
<dbReference type="GO" id="GO:0015344">
    <property type="term" value="F:siderophore uptake transmembrane transporter activity"/>
    <property type="evidence" value="ECO:0007669"/>
    <property type="project" value="TreeGrafter"/>
</dbReference>
<keyword evidence="6 11" id="KW-0798">TonB box</keyword>
<dbReference type="SUPFAM" id="SSF56935">
    <property type="entry name" value="Porins"/>
    <property type="match status" value="1"/>
</dbReference>
<dbReference type="GO" id="GO:0009279">
    <property type="term" value="C:cell outer membrane"/>
    <property type="evidence" value="ECO:0007669"/>
    <property type="project" value="UniProtKB-SubCell"/>
</dbReference>
<dbReference type="Gene3D" id="2.40.170.20">
    <property type="entry name" value="TonB-dependent receptor, beta-barrel domain"/>
    <property type="match status" value="1"/>
</dbReference>
<keyword evidence="5 12" id="KW-0732">Signal</keyword>
<evidence type="ECO:0000259" key="14">
    <source>
        <dbReference type="Pfam" id="PF07715"/>
    </source>
</evidence>
<evidence type="ECO:0000256" key="2">
    <source>
        <dbReference type="ARBA" id="ARBA00022448"/>
    </source>
</evidence>
<evidence type="ECO:0000256" key="3">
    <source>
        <dbReference type="ARBA" id="ARBA00022452"/>
    </source>
</evidence>
<dbReference type="PANTHER" id="PTHR30069:SF29">
    <property type="entry name" value="HEMOGLOBIN AND HEMOGLOBIN-HAPTOGLOBIN-BINDING PROTEIN 1-RELATED"/>
    <property type="match status" value="1"/>
</dbReference>
<reference evidence="15 16" key="1">
    <citation type="journal article" date="2019" name="Nat. Med.">
        <title>A library of human gut bacterial isolates paired with longitudinal multiomics data enables mechanistic microbiome research.</title>
        <authorList>
            <person name="Poyet M."/>
            <person name="Groussin M."/>
            <person name="Gibbons S.M."/>
            <person name="Avila-Pacheco J."/>
            <person name="Jiang X."/>
            <person name="Kearney S.M."/>
            <person name="Perrotta A.R."/>
            <person name="Berdy B."/>
            <person name="Zhao S."/>
            <person name="Lieberman T.D."/>
            <person name="Swanson P.K."/>
            <person name="Smith M."/>
            <person name="Roesemann S."/>
            <person name="Alexander J.E."/>
            <person name="Rich S.A."/>
            <person name="Livny J."/>
            <person name="Vlamakis H."/>
            <person name="Clish C."/>
            <person name="Bullock K."/>
            <person name="Deik A."/>
            <person name="Scott J."/>
            <person name="Pierce K.A."/>
            <person name="Xavier R.J."/>
            <person name="Alm E.J."/>
        </authorList>
    </citation>
    <scope>NUCLEOTIDE SEQUENCE [LARGE SCALE GENOMIC DNA]</scope>
    <source>
        <strain evidence="15 16">BIOML-A2</strain>
    </source>
</reference>
<proteinExistence type="inferred from homology"/>
<evidence type="ECO:0000259" key="13">
    <source>
        <dbReference type="Pfam" id="PF00593"/>
    </source>
</evidence>
<dbReference type="PANTHER" id="PTHR30069">
    <property type="entry name" value="TONB-DEPENDENT OUTER MEMBRANE RECEPTOR"/>
    <property type="match status" value="1"/>
</dbReference>
<evidence type="ECO:0000256" key="9">
    <source>
        <dbReference type="ARBA" id="ARBA00023237"/>
    </source>
</evidence>
<name>A0A6I2NS53_PARDI</name>
<keyword evidence="8 15" id="KW-0675">Receptor</keyword>
<keyword evidence="7 10" id="KW-0472">Membrane</keyword>
<gene>
    <name evidence="15" type="ORF">GKD68_14075</name>
</gene>
<accession>A0A6I2NS53</accession>
<evidence type="ECO:0000256" key="7">
    <source>
        <dbReference type="ARBA" id="ARBA00023136"/>
    </source>
</evidence>
<evidence type="ECO:0000313" key="15">
    <source>
        <dbReference type="EMBL" id="MRZ55856.1"/>
    </source>
</evidence>
<feature type="chain" id="PRO_5030154348" evidence="12">
    <location>
        <begin position="22"/>
        <end position="713"/>
    </location>
</feature>
<dbReference type="Pfam" id="PF00593">
    <property type="entry name" value="TonB_dep_Rec_b-barrel"/>
    <property type="match status" value="1"/>
</dbReference>
<dbReference type="InterPro" id="IPR000531">
    <property type="entry name" value="Beta-barrel_TonB"/>
</dbReference>
<comment type="caution">
    <text evidence="15">The sequence shown here is derived from an EMBL/GenBank/DDBJ whole genome shotgun (WGS) entry which is preliminary data.</text>
</comment>
<evidence type="ECO:0000256" key="8">
    <source>
        <dbReference type="ARBA" id="ARBA00023170"/>
    </source>
</evidence>
<dbReference type="GO" id="GO:0044718">
    <property type="term" value="P:siderophore transmembrane transport"/>
    <property type="evidence" value="ECO:0007669"/>
    <property type="project" value="TreeGrafter"/>
</dbReference>
<comment type="similarity">
    <text evidence="10 11">Belongs to the TonB-dependent receptor family.</text>
</comment>
<dbReference type="InterPro" id="IPR039426">
    <property type="entry name" value="TonB-dep_rcpt-like"/>
</dbReference>